<reference evidence="2" key="1">
    <citation type="journal article" date="2019" name="Sci. Rep.">
        <title>Draft genome of Tanacetum cinerariifolium, the natural source of mosquito coil.</title>
        <authorList>
            <person name="Yamashiro T."/>
            <person name="Shiraishi A."/>
            <person name="Satake H."/>
            <person name="Nakayama K."/>
        </authorList>
    </citation>
    <scope>NUCLEOTIDE SEQUENCE</scope>
</reference>
<accession>A0A6L2NAW2</accession>
<feature type="compositionally biased region" description="Low complexity" evidence="1">
    <location>
        <begin position="100"/>
        <end position="112"/>
    </location>
</feature>
<comment type="caution">
    <text evidence="2">The sequence shown here is derived from an EMBL/GenBank/DDBJ whole genome shotgun (WGS) entry which is preliminary data.</text>
</comment>
<name>A0A6L2NAW2_TANCI</name>
<evidence type="ECO:0000313" key="2">
    <source>
        <dbReference type="EMBL" id="GEU81775.1"/>
    </source>
</evidence>
<feature type="compositionally biased region" description="Polar residues" evidence="1">
    <location>
        <begin position="115"/>
        <end position="125"/>
    </location>
</feature>
<proteinExistence type="predicted"/>
<organism evidence="2">
    <name type="scientific">Tanacetum cinerariifolium</name>
    <name type="common">Dalmatian daisy</name>
    <name type="synonym">Chrysanthemum cinerariifolium</name>
    <dbReference type="NCBI Taxonomy" id="118510"/>
    <lineage>
        <taxon>Eukaryota</taxon>
        <taxon>Viridiplantae</taxon>
        <taxon>Streptophyta</taxon>
        <taxon>Embryophyta</taxon>
        <taxon>Tracheophyta</taxon>
        <taxon>Spermatophyta</taxon>
        <taxon>Magnoliopsida</taxon>
        <taxon>eudicotyledons</taxon>
        <taxon>Gunneridae</taxon>
        <taxon>Pentapetalae</taxon>
        <taxon>asterids</taxon>
        <taxon>campanulids</taxon>
        <taxon>Asterales</taxon>
        <taxon>Asteraceae</taxon>
        <taxon>Asteroideae</taxon>
        <taxon>Anthemideae</taxon>
        <taxon>Anthemidinae</taxon>
        <taxon>Tanacetum</taxon>
    </lineage>
</organism>
<dbReference type="EMBL" id="BKCJ010008352">
    <property type="protein sequence ID" value="GEU81775.1"/>
    <property type="molecule type" value="Genomic_DNA"/>
</dbReference>
<sequence>MRAYELTLTVLGNLIDGKGAWMHGWDLNGLKWRENEYKEEIPIGRIYHTHFGGPCKAFTARKSVRPLPSYCLALRFTSHHLDHFTSGSSLSHSSLDHSSSRHSSLGHSLSGHTPPDTTNEDSSTPPRFVHPSFARTPRCCEAYLRWRVALLSTMYPPTTFESSAGDSSFESSAGPSRKGCRSHAATMISSIHATRYLVPSRTDLLPPYKRYRNSISPEDSVEEDIDTDELEDIEVDAIAIEVVVYRDVEDGIDTGIDMEINVGVDVEDEVDDEVESSDRGTMEVGLCENCQFLEF</sequence>
<evidence type="ECO:0000256" key="1">
    <source>
        <dbReference type="SAM" id="MobiDB-lite"/>
    </source>
</evidence>
<feature type="region of interest" description="Disordered" evidence="1">
    <location>
        <begin position="95"/>
        <end position="129"/>
    </location>
</feature>
<protein>
    <submittedName>
        <fullName evidence="2">Uncharacterized protein</fullName>
    </submittedName>
</protein>
<dbReference type="AlphaFoldDB" id="A0A6L2NAW2"/>
<gene>
    <name evidence="2" type="ORF">Tci_053753</name>
</gene>